<protein>
    <recommendedName>
        <fullName evidence="4">Transmembrane protein 125</fullName>
    </recommendedName>
</protein>
<reference evidence="2" key="1">
    <citation type="journal article" date="2022" name="bioRxiv">
        <title>Sequencing and chromosome-scale assembly of the giantPleurodeles waltlgenome.</title>
        <authorList>
            <person name="Brown T."/>
            <person name="Elewa A."/>
            <person name="Iarovenko S."/>
            <person name="Subramanian E."/>
            <person name="Araus A.J."/>
            <person name="Petzold A."/>
            <person name="Susuki M."/>
            <person name="Suzuki K.-i.T."/>
            <person name="Hayashi T."/>
            <person name="Toyoda A."/>
            <person name="Oliveira C."/>
            <person name="Osipova E."/>
            <person name="Leigh N.D."/>
            <person name="Simon A."/>
            <person name="Yun M.H."/>
        </authorList>
    </citation>
    <scope>NUCLEOTIDE SEQUENCE</scope>
    <source>
        <strain evidence="2">20211129_DDA</strain>
        <tissue evidence="2">Liver</tissue>
    </source>
</reference>
<dbReference type="EMBL" id="JANPWB010000008">
    <property type="protein sequence ID" value="KAJ1167247.1"/>
    <property type="molecule type" value="Genomic_DNA"/>
</dbReference>
<gene>
    <name evidence="2" type="ORF">NDU88_007640</name>
</gene>
<evidence type="ECO:0008006" key="4">
    <source>
        <dbReference type="Google" id="ProtNLM"/>
    </source>
</evidence>
<keyword evidence="1" id="KW-0472">Membrane</keyword>
<accession>A0AAV7ST31</accession>
<dbReference type="Proteomes" id="UP001066276">
    <property type="component" value="Chromosome 4_2"/>
</dbReference>
<evidence type="ECO:0000256" key="1">
    <source>
        <dbReference type="SAM" id="Phobius"/>
    </source>
</evidence>
<feature type="transmembrane region" description="Helical" evidence="1">
    <location>
        <begin position="22"/>
        <end position="43"/>
    </location>
</feature>
<proteinExistence type="predicted"/>
<evidence type="ECO:0000313" key="3">
    <source>
        <dbReference type="Proteomes" id="UP001066276"/>
    </source>
</evidence>
<name>A0AAV7ST31_PLEWA</name>
<dbReference type="InterPro" id="IPR028165">
    <property type="entry name" value="TMEM125"/>
</dbReference>
<keyword evidence="1" id="KW-0812">Transmembrane</keyword>
<dbReference type="PANTHER" id="PTHR31416">
    <property type="entry name" value="TRANSMEMBRANE PROTEIN 125"/>
    <property type="match status" value="1"/>
</dbReference>
<keyword evidence="1" id="KW-1133">Transmembrane helix</keyword>
<keyword evidence="3" id="KW-1185">Reference proteome</keyword>
<feature type="transmembrane region" description="Helical" evidence="1">
    <location>
        <begin position="55"/>
        <end position="74"/>
    </location>
</feature>
<comment type="caution">
    <text evidence="2">The sequence shown here is derived from an EMBL/GenBank/DDBJ whole genome shotgun (WGS) entry which is preliminary data.</text>
</comment>
<dbReference type="AlphaFoldDB" id="A0AAV7ST31"/>
<dbReference type="PANTHER" id="PTHR31416:SF1">
    <property type="entry name" value="TRANSMEMBRANE PROTEIN 125"/>
    <property type="match status" value="1"/>
</dbReference>
<evidence type="ECO:0000313" key="2">
    <source>
        <dbReference type="EMBL" id="KAJ1167247.1"/>
    </source>
</evidence>
<feature type="transmembrane region" description="Helical" evidence="1">
    <location>
        <begin position="142"/>
        <end position="164"/>
    </location>
</feature>
<feature type="transmembrane region" description="Helical" evidence="1">
    <location>
        <begin position="102"/>
        <end position="122"/>
    </location>
</feature>
<organism evidence="2 3">
    <name type="scientific">Pleurodeles waltl</name>
    <name type="common">Iberian ribbed newt</name>
    <dbReference type="NCBI Taxonomy" id="8319"/>
    <lineage>
        <taxon>Eukaryota</taxon>
        <taxon>Metazoa</taxon>
        <taxon>Chordata</taxon>
        <taxon>Craniata</taxon>
        <taxon>Vertebrata</taxon>
        <taxon>Euteleostomi</taxon>
        <taxon>Amphibia</taxon>
        <taxon>Batrachia</taxon>
        <taxon>Caudata</taxon>
        <taxon>Salamandroidea</taxon>
        <taxon>Salamandridae</taxon>
        <taxon>Pleurodelinae</taxon>
        <taxon>Pleurodeles</taxon>
    </lineage>
</organism>
<sequence>MEQNILDEHIELWWSQEPRKSILCYSVAVIVILLCGVGGILLVNSTSSRSSEWRLAVGSTLCILALLILMKQLLSSAVQDMNCIRSRDQIDALKSGGFSDSIVLLISAVIILVCGTILVVLANSTSQVGDRRQLDTKFSVGVALATIGSLLFLSVLVYLLASFFCPSVTRGINRGNIGVFTISGRLAENRQRETSSSMANLL</sequence>
<dbReference type="Pfam" id="PF15109">
    <property type="entry name" value="TMEM125"/>
    <property type="match status" value="1"/>
</dbReference>